<evidence type="ECO:0000313" key="5">
    <source>
        <dbReference type="EMBL" id="VVC26748.1"/>
    </source>
</evidence>
<accession>A0A5E4M3T3</accession>
<comment type="similarity">
    <text evidence="1">Belongs to the protein prenyltransferase subunit alpha family.</text>
</comment>
<protein>
    <submittedName>
        <fullName evidence="5">Protein prenyltransferase, alpha subunit</fullName>
    </submittedName>
</protein>
<dbReference type="PANTHER" id="PTHR11129">
    <property type="entry name" value="PROTEIN FARNESYLTRANSFERASE ALPHA SUBUNIT/RAB GERANYLGERANYL TRANSFERASE ALPHA SUBUNIT"/>
    <property type="match status" value="1"/>
</dbReference>
<dbReference type="Pfam" id="PF01239">
    <property type="entry name" value="PPTA"/>
    <property type="match status" value="3"/>
</dbReference>
<evidence type="ECO:0000256" key="1">
    <source>
        <dbReference type="ARBA" id="ARBA00006734"/>
    </source>
</evidence>
<dbReference type="Proteomes" id="UP000325440">
    <property type="component" value="Unassembled WGS sequence"/>
</dbReference>
<proteinExistence type="inferred from homology"/>
<dbReference type="EMBL" id="CABPRJ010000044">
    <property type="protein sequence ID" value="VVC26748.1"/>
    <property type="molecule type" value="Genomic_DNA"/>
</dbReference>
<dbReference type="InterPro" id="IPR002088">
    <property type="entry name" value="Prenyl_trans_a"/>
</dbReference>
<dbReference type="GO" id="GO:0005737">
    <property type="term" value="C:cytoplasm"/>
    <property type="evidence" value="ECO:0007669"/>
    <property type="project" value="TreeGrafter"/>
</dbReference>
<dbReference type="PANTHER" id="PTHR11129:SF3">
    <property type="entry name" value="PROTEIN PRENYLTRANSFERASE ALPHA SUBUNIT REPEAT-CONTAINING PROTEIN 1"/>
    <property type="match status" value="1"/>
</dbReference>
<keyword evidence="6" id="KW-1185">Reference proteome</keyword>
<sequence>MEIDDNFPAAIRIVTEIQNIVSKDPKLKEFDLVIQPESQNKSPVIYIDHCLGLESWCVRHVYRYVYQRLITIRKRLKRPVSNETITLLTSALLLNPEVTTFWNMRRELVIDEYLKPNEELRFCAVVLKFKPKSAEIFNYRRWILFHVLKDFSSNDVVQNELTVGLTAANDYPSNYNAWNHCFCVIQRSLDHGNFALIAQQWEITKVWCCEHVSDHSCMQYRQRLLKYLVTDKRCIQHLKSCASKLLLRFFNSDERHKLMRPSEDYIGETIGVILDELYFNEDLIAMYQNHESLWNHRRFLCYLLVNIYSTDCIKEVLMNNEKRVCTNFLKGNEMFVKKYVLWLQTKLCISIQLL</sequence>
<dbReference type="SUPFAM" id="SSF48439">
    <property type="entry name" value="Protein prenylyltransferase"/>
    <property type="match status" value="1"/>
</dbReference>
<name>A0A5E4M3T3_9HEMI</name>
<dbReference type="Gene3D" id="1.25.40.120">
    <property type="entry name" value="Protein prenylyltransferase"/>
    <property type="match status" value="1"/>
</dbReference>
<reference evidence="5 6" key="1">
    <citation type="submission" date="2019-08" db="EMBL/GenBank/DDBJ databases">
        <authorList>
            <person name="Alioto T."/>
            <person name="Alioto T."/>
            <person name="Gomez Garrido J."/>
        </authorList>
    </citation>
    <scope>NUCLEOTIDE SEQUENCE [LARGE SCALE GENOMIC DNA]</scope>
</reference>
<dbReference type="OrthoDB" id="5358702at2759"/>
<dbReference type="GO" id="GO:0008318">
    <property type="term" value="F:protein prenyltransferase activity"/>
    <property type="evidence" value="ECO:0007669"/>
    <property type="project" value="InterPro"/>
</dbReference>
<organism evidence="5 6">
    <name type="scientific">Cinara cedri</name>
    <dbReference type="NCBI Taxonomy" id="506608"/>
    <lineage>
        <taxon>Eukaryota</taxon>
        <taxon>Metazoa</taxon>
        <taxon>Ecdysozoa</taxon>
        <taxon>Arthropoda</taxon>
        <taxon>Hexapoda</taxon>
        <taxon>Insecta</taxon>
        <taxon>Pterygota</taxon>
        <taxon>Neoptera</taxon>
        <taxon>Paraneoptera</taxon>
        <taxon>Hemiptera</taxon>
        <taxon>Sternorrhyncha</taxon>
        <taxon>Aphidomorpha</taxon>
        <taxon>Aphidoidea</taxon>
        <taxon>Aphididae</taxon>
        <taxon>Lachninae</taxon>
        <taxon>Cinara</taxon>
    </lineage>
</organism>
<keyword evidence="2" id="KW-0637">Prenyltransferase</keyword>
<evidence type="ECO:0000313" key="6">
    <source>
        <dbReference type="Proteomes" id="UP000325440"/>
    </source>
</evidence>
<gene>
    <name evidence="5" type="ORF">CINCED_3A000422</name>
</gene>
<keyword evidence="4" id="KW-0677">Repeat</keyword>
<evidence type="ECO:0000256" key="3">
    <source>
        <dbReference type="ARBA" id="ARBA00022679"/>
    </source>
</evidence>
<keyword evidence="3 5" id="KW-0808">Transferase</keyword>
<dbReference type="AlphaFoldDB" id="A0A5E4M3T3"/>
<evidence type="ECO:0000256" key="4">
    <source>
        <dbReference type="ARBA" id="ARBA00022737"/>
    </source>
</evidence>
<dbReference type="PROSITE" id="PS51147">
    <property type="entry name" value="PFTA"/>
    <property type="match status" value="1"/>
</dbReference>
<evidence type="ECO:0000256" key="2">
    <source>
        <dbReference type="ARBA" id="ARBA00022602"/>
    </source>
</evidence>